<evidence type="ECO:0000256" key="5">
    <source>
        <dbReference type="ARBA" id="ARBA00022989"/>
    </source>
</evidence>
<dbReference type="EMBL" id="VFJB01000009">
    <property type="protein sequence ID" value="KAA0257060.1"/>
    <property type="molecule type" value="Genomic_DNA"/>
</dbReference>
<sequence>MSAHATTINKSDIFNGNKRISNVWLGLFLLIALIGLYGVFKKLTLGDAAYGVTKTVPWGILISTYVFFVVSSTGLCLISSMGHVFGIEKYEVIGKRAIVLAIFTLLCGFGVIGLELGHPFRMMIYNIISPNFHSAIWWMGTLYGLYLICIAIEFYFLMTHNHTGAQIAGLAGFIAGISAHSNLGAIFGFLEARPFWHGPYLPIYFILSALISGTALILIIMNVAYGGPSRLPEKAHEALKGLSKIFGLLLGIIIFFDIWKVLTSVYGAPPEKYETVKVLLTGDLSINFWFFEVLLGMVIPFLIIITTKGNNLKASLVAAISAVIGIFFMRYDLVIAGQMVPMREPVPGARVQGAGLDGLVHYTPSFAEISIVVGAISFCIFLYLLAEKVLNLSEE</sequence>
<feature type="transmembrane region" description="Helical" evidence="7">
    <location>
        <begin position="170"/>
        <end position="190"/>
    </location>
</feature>
<proteinExistence type="inferred from homology"/>
<feature type="transmembrane region" description="Helical" evidence="7">
    <location>
        <begin position="286"/>
        <end position="305"/>
    </location>
</feature>
<feature type="transmembrane region" description="Helical" evidence="7">
    <location>
        <begin position="202"/>
        <end position="225"/>
    </location>
</feature>
<dbReference type="Pfam" id="PF03916">
    <property type="entry name" value="NrfD"/>
    <property type="match status" value="1"/>
</dbReference>
<name>A0A5A8EZF0_9BACT</name>
<feature type="transmembrane region" description="Helical" evidence="7">
    <location>
        <begin position="245"/>
        <end position="266"/>
    </location>
</feature>
<comment type="similarity">
    <text evidence="2">Belongs to the NrfD family.</text>
</comment>
<keyword evidence="3" id="KW-1003">Cell membrane</keyword>
<evidence type="ECO:0000256" key="7">
    <source>
        <dbReference type="SAM" id="Phobius"/>
    </source>
</evidence>
<dbReference type="OrthoDB" id="9772767at2"/>
<evidence type="ECO:0000256" key="3">
    <source>
        <dbReference type="ARBA" id="ARBA00022475"/>
    </source>
</evidence>
<evidence type="ECO:0000256" key="4">
    <source>
        <dbReference type="ARBA" id="ARBA00022692"/>
    </source>
</evidence>
<reference evidence="8 9" key="1">
    <citation type="submission" date="2019-06" db="EMBL/GenBank/DDBJ databases">
        <title>Genomic insights into carbon and energy metabolism of Deferribacter autotrophicus revealed new metabolic traits in the phylum Deferribacteres.</title>
        <authorList>
            <person name="Slobodkin A.I."/>
            <person name="Slobodkina G.B."/>
            <person name="Allioux M."/>
            <person name="Alain K."/>
            <person name="Jebbar M."/>
            <person name="Shadrin V."/>
            <person name="Kublanov I.V."/>
            <person name="Toshchakov S.V."/>
            <person name="Bonch-Osmolovskaya E.A."/>
        </authorList>
    </citation>
    <scope>NUCLEOTIDE SEQUENCE [LARGE SCALE GENOMIC DNA]</scope>
    <source>
        <strain evidence="8 9">SL50</strain>
    </source>
</reference>
<feature type="transmembrane region" description="Helical" evidence="7">
    <location>
        <begin position="21"/>
        <end position="40"/>
    </location>
</feature>
<keyword evidence="4 7" id="KW-0812">Transmembrane</keyword>
<feature type="transmembrane region" description="Helical" evidence="7">
    <location>
        <begin position="97"/>
        <end position="116"/>
    </location>
</feature>
<dbReference type="AlphaFoldDB" id="A0A5A8EZF0"/>
<organism evidence="8 9">
    <name type="scientific">Deferribacter autotrophicus</name>
    <dbReference type="NCBI Taxonomy" id="500465"/>
    <lineage>
        <taxon>Bacteria</taxon>
        <taxon>Pseudomonadati</taxon>
        <taxon>Deferribacterota</taxon>
        <taxon>Deferribacteres</taxon>
        <taxon>Deferribacterales</taxon>
        <taxon>Deferribacteraceae</taxon>
        <taxon>Deferribacter</taxon>
    </lineage>
</organism>
<evidence type="ECO:0000313" key="9">
    <source>
        <dbReference type="Proteomes" id="UP000322876"/>
    </source>
</evidence>
<feature type="transmembrane region" description="Helical" evidence="7">
    <location>
        <begin position="366"/>
        <end position="386"/>
    </location>
</feature>
<evidence type="ECO:0000313" key="8">
    <source>
        <dbReference type="EMBL" id="KAA0257060.1"/>
    </source>
</evidence>
<dbReference type="Gene3D" id="1.20.1630.10">
    <property type="entry name" value="Formate dehydrogenase/DMSO reductase domain"/>
    <property type="match status" value="1"/>
</dbReference>
<feature type="transmembrane region" description="Helical" evidence="7">
    <location>
        <begin position="60"/>
        <end position="85"/>
    </location>
</feature>
<evidence type="ECO:0000256" key="2">
    <source>
        <dbReference type="ARBA" id="ARBA00008929"/>
    </source>
</evidence>
<dbReference type="InterPro" id="IPR005614">
    <property type="entry name" value="NrfD-like"/>
</dbReference>
<gene>
    <name evidence="8" type="ORF">FHQ18_10855</name>
</gene>
<evidence type="ECO:0000256" key="1">
    <source>
        <dbReference type="ARBA" id="ARBA00004651"/>
    </source>
</evidence>
<feature type="transmembrane region" description="Helical" evidence="7">
    <location>
        <begin position="136"/>
        <end position="158"/>
    </location>
</feature>
<dbReference type="InterPro" id="IPR052049">
    <property type="entry name" value="Electron_transfer_protein"/>
</dbReference>
<protein>
    <submittedName>
        <fullName evidence="8">Polysulfide reductase</fullName>
    </submittedName>
</protein>
<feature type="transmembrane region" description="Helical" evidence="7">
    <location>
        <begin position="312"/>
        <end position="331"/>
    </location>
</feature>
<comment type="caution">
    <text evidence="8">The sequence shown here is derived from an EMBL/GenBank/DDBJ whole genome shotgun (WGS) entry which is preliminary data.</text>
</comment>
<keyword evidence="9" id="KW-1185">Reference proteome</keyword>
<dbReference type="RefSeq" id="WP_149267205.1">
    <property type="nucleotide sequence ID" value="NZ_VFJB01000009.1"/>
</dbReference>
<evidence type="ECO:0000256" key="6">
    <source>
        <dbReference type="ARBA" id="ARBA00023136"/>
    </source>
</evidence>
<keyword evidence="5 7" id="KW-1133">Transmembrane helix</keyword>
<dbReference type="PANTHER" id="PTHR34856">
    <property type="entry name" value="PROTEIN NRFD"/>
    <property type="match status" value="1"/>
</dbReference>
<dbReference type="PANTHER" id="PTHR34856:SF2">
    <property type="entry name" value="PROTEIN NRFD"/>
    <property type="match status" value="1"/>
</dbReference>
<dbReference type="GO" id="GO:0005886">
    <property type="term" value="C:plasma membrane"/>
    <property type="evidence" value="ECO:0007669"/>
    <property type="project" value="UniProtKB-SubCell"/>
</dbReference>
<comment type="subcellular location">
    <subcellularLocation>
        <location evidence="1">Cell membrane</location>
        <topology evidence="1">Multi-pass membrane protein</topology>
    </subcellularLocation>
</comment>
<keyword evidence="6 7" id="KW-0472">Membrane</keyword>
<accession>A0A5A8EZF0</accession>
<dbReference type="Proteomes" id="UP000322876">
    <property type="component" value="Unassembled WGS sequence"/>
</dbReference>